<dbReference type="EMBL" id="MW067122">
    <property type="protein sequence ID" value="QOW83725.1"/>
    <property type="molecule type" value="Genomic_DNA"/>
</dbReference>
<evidence type="ECO:0000256" key="11">
    <source>
        <dbReference type="ARBA" id="ARBA00022982"/>
    </source>
</evidence>
<name>A0A7S6XX68_9CUCU</name>
<dbReference type="GO" id="GO:0005743">
    <property type="term" value="C:mitochondrial inner membrane"/>
    <property type="evidence" value="ECO:0007669"/>
    <property type="project" value="UniProtKB-SubCell"/>
</dbReference>
<dbReference type="PROSITE" id="PS51257">
    <property type="entry name" value="PROKAR_LIPOPROTEIN"/>
    <property type="match status" value="1"/>
</dbReference>
<dbReference type="InterPro" id="IPR003917">
    <property type="entry name" value="NADH_UbQ_OxRdtase_chain2"/>
</dbReference>
<evidence type="ECO:0000256" key="6">
    <source>
        <dbReference type="ARBA" id="ARBA00022448"/>
    </source>
</evidence>
<dbReference type="GO" id="GO:0008137">
    <property type="term" value="F:NADH dehydrogenase (ubiquinone) activity"/>
    <property type="evidence" value="ECO:0007669"/>
    <property type="project" value="UniProtKB-EC"/>
</dbReference>
<keyword evidence="14 18" id="KW-0830">Ubiquinone</keyword>
<evidence type="ECO:0000256" key="1">
    <source>
        <dbReference type="ARBA" id="ARBA00003257"/>
    </source>
</evidence>
<feature type="transmembrane region" description="Helical" evidence="18">
    <location>
        <begin position="91"/>
        <end position="114"/>
    </location>
</feature>
<comment type="similarity">
    <text evidence="3 18">Belongs to the complex I subunit 2 family.</text>
</comment>
<protein>
    <recommendedName>
        <fullName evidence="5 18">NADH-ubiquinone oxidoreductase chain 2</fullName>
        <ecNumber evidence="4 18">7.1.1.2</ecNumber>
    </recommendedName>
</protein>
<evidence type="ECO:0000256" key="16">
    <source>
        <dbReference type="ARBA" id="ARBA00023136"/>
    </source>
</evidence>
<feature type="transmembrane region" description="Helical" evidence="18">
    <location>
        <begin position="121"/>
        <end position="143"/>
    </location>
</feature>
<evidence type="ECO:0000259" key="19">
    <source>
        <dbReference type="Pfam" id="PF00361"/>
    </source>
</evidence>
<evidence type="ECO:0000256" key="12">
    <source>
        <dbReference type="ARBA" id="ARBA00022989"/>
    </source>
</evidence>
<comment type="subcellular location">
    <subcellularLocation>
        <location evidence="2 18">Mitochondrion inner membrane</location>
        <topology evidence="2 18">Multi-pass membrane protein</topology>
    </subcellularLocation>
</comment>
<feature type="transmembrane region" description="Helical" evidence="18">
    <location>
        <begin position="313"/>
        <end position="335"/>
    </location>
</feature>
<dbReference type="GO" id="GO:0006120">
    <property type="term" value="P:mitochondrial electron transport, NADH to ubiquinone"/>
    <property type="evidence" value="ECO:0007669"/>
    <property type="project" value="InterPro"/>
</dbReference>
<reference evidence="20" key="1">
    <citation type="submission" date="2020-10" db="EMBL/GenBank/DDBJ databases">
        <authorList>
            <person name="Wen J."/>
            <person name="Ma J."/>
        </authorList>
    </citation>
    <scope>NUCLEOTIDE SEQUENCE</scope>
</reference>
<evidence type="ECO:0000256" key="8">
    <source>
        <dbReference type="ARBA" id="ARBA00022692"/>
    </source>
</evidence>
<dbReference type="InterPro" id="IPR001750">
    <property type="entry name" value="ND/Mrp_TM"/>
</dbReference>
<evidence type="ECO:0000256" key="2">
    <source>
        <dbReference type="ARBA" id="ARBA00004448"/>
    </source>
</evidence>
<organism evidence="20">
    <name type="scientific">Arhopalus unicolor</name>
    <dbReference type="NCBI Taxonomy" id="1191617"/>
    <lineage>
        <taxon>Eukaryota</taxon>
        <taxon>Metazoa</taxon>
        <taxon>Ecdysozoa</taxon>
        <taxon>Arthropoda</taxon>
        <taxon>Hexapoda</taxon>
        <taxon>Insecta</taxon>
        <taxon>Pterygota</taxon>
        <taxon>Neoptera</taxon>
        <taxon>Endopterygota</taxon>
        <taxon>Coleoptera</taxon>
        <taxon>Polyphaga</taxon>
        <taxon>Cucujiformia</taxon>
        <taxon>Chrysomeloidea</taxon>
        <taxon>Cerambycidae</taxon>
        <taxon>Aseminae</taxon>
        <taxon>Asemini</taxon>
        <taxon>Arhopalus</taxon>
    </lineage>
</organism>
<evidence type="ECO:0000256" key="3">
    <source>
        <dbReference type="ARBA" id="ARBA00007012"/>
    </source>
</evidence>
<feature type="transmembrane region" description="Helical" evidence="18">
    <location>
        <begin position="239"/>
        <end position="258"/>
    </location>
</feature>
<comment type="catalytic activity">
    <reaction evidence="17 18">
        <text>a ubiquinone + NADH + 5 H(+)(in) = a ubiquinol + NAD(+) + 4 H(+)(out)</text>
        <dbReference type="Rhea" id="RHEA:29091"/>
        <dbReference type="Rhea" id="RHEA-COMP:9565"/>
        <dbReference type="Rhea" id="RHEA-COMP:9566"/>
        <dbReference type="ChEBI" id="CHEBI:15378"/>
        <dbReference type="ChEBI" id="CHEBI:16389"/>
        <dbReference type="ChEBI" id="CHEBI:17976"/>
        <dbReference type="ChEBI" id="CHEBI:57540"/>
        <dbReference type="ChEBI" id="CHEBI:57945"/>
        <dbReference type="EC" id="7.1.1.2"/>
    </reaction>
</comment>
<feature type="transmembrane region" description="Helical" evidence="18">
    <location>
        <begin position="278"/>
        <end position="301"/>
    </location>
</feature>
<keyword evidence="10 18" id="KW-1278">Translocase</keyword>
<dbReference type="Pfam" id="PF00361">
    <property type="entry name" value="Proton_antipo_M"/>
    <property type="match status" value="1"/>
</dbReference>
<evidence type="ECO:0000256" key="10">
    <source>
        <dbReference type="ARBA" id="ARBA00022967"/>
    </source>
</evidence>
<proteinExistence type="inferred from homology"/>
<comment type="function">
    <text evidence="1">Core subunit of the mitochondrial membrane respiratory chain NADH dehydrogenase (Complex I) that is believed to belong to the minimal assembly required for catalysis. Complex I functions in the transfer of electrons from NADH to the respiratory chain. The immediate electron acceptor for the enzyme is believed to be ubiquinone.</text>
</comment>
<evidence type="ECO:0000256" key="9">
    <source>
        <dbReference type="ARBA" id="ARBA00022792"/>
    </source>
</evidence>
<sequence length="338" mass="39805">MFKFHKILFISTLMLGTLMAISSYSCFSMWIGLEINMLSIIPLLKNHKTQYPSEAALKYFITQSLASIILLFSIVMSLNLNEFFNMNFNNYYFMLILNSSLLTKMGAAPFHAWFPEVMEGLNWWNCFIMLTWQKIAPMILIMYNFQMTLYFSCIIIFSSLIGSILGLNQISLRKIMAYSSINHIGWMIASMLNFQFIWFIYFIIYSIITLNLIFMFKILNTFYLKQLFNMINFNKNMKIMFIFNFLSLGGLPPFLGFFPKWLAINNLIQNKFYSISFLLITFTLITLFFYLRITFSALLLNTNETLVYSIKKINFFMYFLNFISLTGLLGCNLIFNSY</sequence>
<feature type="transmembrane region" description="Helical" evidence="18">
    <location>
        <begin position="149"/>
        <end position="168"/>
    </location>
</feature>
<gene>
    <name evidence="20" type="primary">ND2</name>
</gene>
<evidence type="ECO:0000256" key="4">
    <source>
        <dbReference type="ARBA" id="ARBA00012944"/>
    </source>
</evidence>
<keyword evidence="8 18" id="KW-0812">Transmembrane</keyword>
<keyword evidence="12 18" id="KW-1133">Transmembrane helix</keyword>
<keyword evidence="16 18" id="KW-0472">Membrane</keyword>
<keyword evidence="15 18" id="KW-0496">Mitochondrion</keyword>
<dbReference type="PANTHER" id="PTHR46552">
    <property type="entry name" value="NADH-UBIQUINONE OXIDOREDUCTASE CHAIN 2"/>
    <property type="match status" value="1"/>
</dbReference>
<evidence type="ECO:0000256" key="5">
    <source>
        <dbReference type="ARBA" id="ARBA00021008"/>
    </source>
</evidence>
<dbReference type="EC" id="7.1.1.2" evidence="4 18"/>
<evidence type="ECO:0000256" key="7">
    <source>
        <dbReference type="ARBA" id="ARBA00022660"/>
    </source>
</evidence>
<feature type="transmembrane region" description="Helical" evidence="18">
    <location>
        <begin position="59"/>
        <end position="79"/>
    </location>
</feature>
<geneLocation type="mitochondrion" evidence="20"/>
<evidence type="ECO:0000313" key="20">
    <source>
        <dbReference type="EMBL" id="QOW83725.1"/>
    </source>
</evidence>
<evidence type="ECO:0000256" key="17">
    <source>
        <dbReference type="ARBA" id="ARBA00049551"/>
    </source>
</evidence>
<keyword evidence="7 18" id="KW-0679">Respiratory chain</keyword>
<evidence type="ECO:0000256" key="14">
    <source>
        <dbReference type="ARBA" id="ARBA00023075"/>
    </source>
</evidence>
<keyword evidence="13 18" id="KW-0520">NAD</keyword>
<dbReference type="RefSeq" id="YP_010034186.1">
    <property type="nucleotide sequence ID" value="NC_053904.1"/>
</dbReference>
<comment type="function">
    <text evidence="18">Core subunit of the mitochondrial membrane respiratory chain NADH dehydrogenase (Complex I) which catalyzes electron transfer from NADH through the respiratory chain, using ubiquinone as an electron acceptor. Essential for the catalytic activity and assembly of complex I.</text>
</comment>
<feature type="domain" description="NADH:quinone oxidoreductase/Mrp antiporter transmembrane" evidence="19">
    <location>
        <begin position="24"/>
        <end position="286"/>
    </location>
</feature>
<evidence type="ECO:0000256" key="18">
    <source>
        <dbReference type="RuleBase" id="RU003403"/>
    </source>
</evidence>
<evidence type="ECO:0000256" key="15">
    <source>
        <dbReference type="ARBA" id="ARBA00023128"/>
    </source>
</evidence>
<keyword evidence="6" id="KW-0813">Transport</keyword>
<feature type="transmembrane region" description="Helical" evidence="18">
    <location>
        <begin position="198"/>
        <end position="219"/>
    </location>
</feature>
<evidence type="ECO:0000256" key="13">
    <source>
        <dbReference type="ARBA" id="ARBA00023027"/>
    </source>
</evidence>
<dbReference type="InterPro" id="IPR050175">
    <property type="entry name" value="Complex_I_Subunit_2"/>
</dbReference>
<dbReference type="AlphaFoldDB" id="A0A7S6XX68"/>
<keyword evidence="9 18" id="KW-0999">Mitochondrion inner membrane</keyword>
<keyword evidence="11 18" id="KW-0249">Electron transport</keyword>
<dbReference type="GeneID" id="63380975"/>
<dbReference type="PANTHER" id="PTHR46552:SF1">
    <property type="entry name" value="NADH-UBIQUINONE OXIDOREDUCTASE CHAIN 2"/>
    <property type="match status" value="1"/>
</dbReference>
<accession>A0A7S6XX68</accession>
<dbReference type="PRINTS" id="PR01436">
    <property type="entry name" value="NADHDHGNASE2"/>
</dbReference>
<dbReference type="CTD" id="4536"/>